<dbReference type="InterPro" id="IPR021236">
    <property type="entry name" value="Uncharacterised_YfdX"/>
</dbReference>
<feature type="chain" id="PRO_5007578391" description="YfdX protein" evidence="3">
    <location>
        <begin position="24"/>
        <end position="328"/>
    </location>
</feature>
<reference evidence="4 5" key="1">
    <citation type="submission" date="2015-11" db="EMBL/GenBank/DDBJ databases">
        <title>Draft genome of Sulfurovum riftiae 1812E, a member of the Epsilonproteobacteria isolated from the tube of the deep-sea hydrothermal vent tubewom Riftia pachyptila.</title>
        <authorList>
            <person name="Vetriani C."/>
            <person name="Giovannelli D."/>
        </authorList>
    </citation>
    <scope>NUCLEOTIDE SEQUENCE [LARGE SCALE GENOMIC DNA]</scope>
    <source>
        <strain evidence="4 5">1812E</strain>
    </source>
</reference>
<dbReference type="AlphaFoldDB" id="A0A151CE69"/>
<dbReference type="Pfam" id="PF10938">
    <property type="entry name" value="YfdX"/>
    <property type="match status" value="1"/>
</dbReference>
<keyword evidence="5" id="KW-1185">Reference proteome</keyword>
<dbReference type="STRING" id="1630136.AS592_03340"/>
<feature type="region of interest" description="Disordered" evidence="2">
    <location>
        <begin position="290"/>
        <end position="328"/>
    </location>
</feature>
<organism evidence="4 5">
    <name type="scientific">Sulfurovum riftiae</name>
    <dbReference type="NCBI Taxonomy" id="1630136"/>
    <lineage>
        <taxon>Bacteria</taxon>
        <taxon>Pseudomonadati</taxon>
        <taxon>Campylobacterota</taxon>
        <taxon>Epsilonproteobacteria</taxon>
        <taxon>Campylobacterales</taxon>
        <taxon>Sulfurovaceae</taxon>
        <taxon>Sulfurovum</taxon>
    </lineage>
</organism>
<evidence type="ECO:0000313" key="4">
    <source>
        <dbReference type="EMBL" id="KYJ85787.1"/>
    </source>
</evidence>
<evidence type="ECO:0008006" key="6">
    <source>
        <dbReference type="Google" id="ProtNLM"/>
    </source>
</evidence>
<dbReference type="Proteomes" id="UP000075359">
    <property type="component" value="Unassembled WGS sequence"/>
</dbReference>
<feature type="compositionally biased region" description="Basic and acidic residues" evidence="2">
    <location>
        <begin position="292"/>
        <end position="328"/>
    </location>
</feature>
<dbReference type="RefSeq" id="WP_067332234.1">
    <property type="nucleotide sequence ID" value="NZ_LNKT01000067.1"/>
</dbReference>
<accession>A0A151CE69</accession>
<evidence type="ECO:0000256" key="2">
    <source>
        <dbReference type="SAM" id="MobiDB-lite"/>
    </source>
</evidence>
<keyword evidence="1" id="KW-0175">Coiled coil</keyword>
<protein>
    <recommendedName>
        <fullName evidence="6">YfdX protein</fullName>
    </recommendedName>
</protein>
<gene>
    <name evidence="4" type="ORF">AS592_03340</name>
</gene>
<dbReference type="EMBL" id="LNKT01000067">
    <property type="protein sequence ID" value="KYJ85787.1"/>
    <property type="molecule type" value="Genomic_DNA"/>
</dbReference>
<keyword evidence="3" id="KW-0732">Signal</keyword>
<sequence length="328" mass="36439">MKKRLLLSALTCGVLLGTTGLQAQTDKKELVQNVMQKEVKDHKQAPKEIVAGMQNTFAALKAMQANKKDEAKKALEAATKSFDAALKADPSLDIIPIDERFQAYAFMGSSDVIEARLKLAQQLLKAHDTQTAIAILTPLKDELDITVISIPMKIYPVATKKALDELNKGDDKAAFAAIAEAMNSLVIASAIVPTPLLVAQDLIMEASKLDKEKKEDAKKLLAAAKEELKRAELLGYVSRNEADYKLLNEDIEKIEKEIKGKNAVVKLYETLKNDFKKIIDNTKISKMTPQEIAEKKVNDFEKEEGQKAVKEKDEFKQEAQQDEKKTVK</sequence>
<feature type="coiled-coil region" evidence="1">
    <location>
        <begin position="207"/>
        <end position="264"/>
    </location>
</feature>
<feature type="signal peptide" evidence="3">
    <location>
        <begin position="1"/>
        <end position="23"/>
    </location>
</feature>
<proteinExistence type="predicted"/>
<evidence type="ECO:0000256" key="3">
    <source>
        <dbReference type="SAM" id="SignalP"/>
    </source>
</evidence>
<name>A0A151CE69_9BACT</name>
<dbReference type="OrthoDB" id="5372535at2"/>
<evidence type="ECO:0000313" key="5">
    <source>
        <dbReference type="Proteomes" id="UP000075359"/>
    </source>
</evidence>
<comment type="caution">
    <text evidence="4">The sequence shown here is derived from an EMBL/GenBank/DDBJ whole genome shotgun (WGS) entry which is preliminary data.</text>
</comment>
<evidence type="ECO:0000256" key="1">
    <source>
        <dbReference type="SAM" id="Coils"/>
    </source>
</evidence>